<dbReference type="InterPro" id="IPR001841">
    <property type="entry name" value="Znf_RING"/>
</dbReference>
<evidence type="ECO:0000313" key="6">
    <source>
        <dbReference type="EMBL" id="KAA6389233.1"/>
    </source>
</evidence>
<evidence type="ECO:0000256" key="1">
    <source>
        <dbReference type="ARBA" id="ARBA00022723"/>
    </source>
</evidence>
<dbReference type="Gene3D" id="3.30.40.10">
    <property type="entry name" value="Zinc/RING finger domain, C3HC4 (zinc finger)"/>
    <property type="match status" value="1"/>
</dbReference>
<keyword evidence="3" id="KW-0862">Zinc</keyword>
<evidence type="ECO:0000259" key="5">
    <source>
        <dbReference type="PROSITE" id="PS50089"/>
    </source>
</evidence>
<sequence>MFANVGVGLSREQRLAKVDALQKRILEQQASKEVAADEILESITKRIAQRMKRDIDKEKFAENSSLKRQQNIEDEEEDLSDKVVQAIEGNICPICMDLMAPQDKNPMILVPCGHCFCKQCVPMIYQEINQRGRQNSSTPSRCPICRKNV</sequence>
<dbReference type="InterPro" id="IPR017907">
    <property type="entry name" value="Znf_RING_CS"/>
</dbReference>
<dbReference type="Proteomes" id="UP000324800">
    <property type="component" value="Unassembled WGS sequence"/>
</dbReference>
<organism evidence="6 7">
    <name type="scientific">Streblomastix strix</name>
    <dbReference type="NCBI Taxonomy" id="222440"/>
    <lineage>
        <taxon>Eukaryota</taxon>
        <taxon>Metamonada</taxon>
        <taxon>Preaxostyla</taxon>
        <taxon>Oxymonadida</taxon>
        <taxon>Streblomastigidae</taxon>
        <taxon>Streblomastix</taxon>
    </lineage>
</organism>
<evidence type="ECO:0000313" key="7">
    <source>
        <dbReference type="Proteomes" id="UP000324800"/>
    </source>
</evidence>
<evidence type="ECO:0000256" key="3">
    <source>
        <dbReference type="ARBA" id="ARBA00022833"/>
    </source>
</evidence>
<dbReference type="PROSITE" id="PS50089">
    <property type="entry name" value="ZF_RING_2"/>
    <property type="match status" value="1"/>
</dbReference>
<evidence type="ECO:0000256" key="2">
    <source>
        <dbReference type="ARBA" id="ARBA00022771"/>
    </source>
</evidence>
<feature type="domain" description="RING-type" evidence="5">
    <location>
        <begin position="92"/>
        <end position="146"/>
    </location>
</feature>
<dbReference type="InterPro" id="IPR052583">
    <property type="entry name" value="ATP-helicase/E3_Ub-Ligase"/>
</dbReference>
<dbReference type="PANTHER" id="PTHR45865">
    <property type="entry name" value="E3 UBIQUITIN-PROTEIN LIGASE SHPRH FAMILY MEMBER"/>
    <property type="match status" value="1"/>
</dbReference>
<dbReference type="PROSITE" id="PS00518">
    <property type="entry name" value="ZF_RING_1"/>
    <property type="match status" value="1"/>
</dbReference>
<dbReference type="InterPro" id="IPR013083">
    <property type="entry name" value="Znf_RING/FYVE/PHD"/>
</dbReference>
<dbReference type="InterPro" id="IPR027370">
    <property type="entry name" value="Znf-RING_euk"/>
</dbReference>
<dbReference type="PANTHER" id="PTHR45865:SF1">
    <property type="entry name" value="E3 UBIQUITIN-PROTEIN LIGASE SHPRH"/>
    <property type="match status" value="1"/>
</dbReference>
<comment type="caution">
    <text evidence="6">The sequence shown here is derived from an EMBL/GenBank/DDBJ whole genome shotgun (WGS) entry which is preliminary data.</text>
</comment>
<dbReference type="SUPFAM" id="SSF57850">
    <property type="entry name" value="RING/U-box"/>
    <property type="match status" value="1"/>
</dbReference>
<reference evidence="6 7" key="1">
    <citation type="submission" date="2019-03" db="EMBL/GenBank/DDBJ databases">
        <title>Single cell metagenomics reveals metabolic interactions within the superorganism composed of flagellate Streblomastix strix and complex community of Bacteroidetes bacteria on its surface.</title>
        <authorList>
            <person name="Treitli S.C."/>
            <person name="Kolisko M."/>
            <person name="Husnik F."/>
            <person name="Keeling P."/>
            <person name="Hampl V."/>
        </authorList>
    </citation>
    <scope>NUCLEOTIDE SEQUENCE [LARGE SCALE GENOMIC DNA]</scope>
    <source>
        <strain evidence="6">ST1C</strain>
    </source>
</reference>
<dbReference type="GO" id="GO:0008270">
    <property type="term" value="F:zinc ion binding"/>
    <property type="evidence" value="ECO:0007669"/>
    <property type="project" value="UniProtKB-KW"/>
</dbReference>
<proteinExistence type="predicted"/>
<dbReference type="Pfam" id="PF13445">
    <property type="entry name" value="zf-RING_UBOX"/>
    <property type="match status" value="1"/>
</dbReference>
<accession>A0A5J4W3Z9</accession>
<protein>
    <recommendedName>
        <fullName evidence="5">RING-type domain-containing protein</fullName>
    </recommendedName>
</protein>
<gene>
    <name evidence="6" type="ORF">EZS28_015241</name>
</gene>
<dbReference type="AlphaFoldDB" id="A0A5J4W3Z9"/>
<keyword evidence="2 4" id="KW-0863">Zinc-finger</keyword>
<name>A0A5J4W3Z9_9EUKA</name>
<evidence type="ECO:0000256" key="4">
    <source>
        <dbReference type="PROSITE-ProRule" id="PRU00175"/>
    </source>
</evidence>
<keyword evidence="1" id="KW-0479">Metal-binding</keyword>
<dbReference type="SMART" id="SM00184">
    <property type="entry name" value="RING"/>
    <property type="match status" value="1"/>
</dbReference>
<dbReference type="OrthoDB" id="6105938at2759"/>
<dbReference type="EMBL" id="SNRW01003666">
    <property type="protein sequence ID" value="KAA6389233.1"/>
    <property type="molecule type" value="Genomic_DNA"/>
</dbReference>